<dbReference type="Proteomes" id="UP001151760">
    <property type="component" value="Unassembled WGS sequence"/>
</dbReference>
<gene>
    <name evidence="2" type="ORF">Tco_1122885</name>
</gene>
<name>A0ABQ5J3H8_9ASTR</name>
<reference evidence="2" key="1">
    <citation type="journal article" date="2022" name="Int. J. Mol. Sci.">
        <title>Draft Genome of Tanacetum Coccineum: Genomic Comparison of Closely Related Tanacetum-Family Plants.</title>
        <authorList>
            <person name="Yamashiro T."/>
            <person name="Shiraishi A."/>
            <person name="Nakayama K."/>
            <person name="Satake H."/>
        </authorList>
    </citation>
    <scope>NUCLEOTIDE SEQUENCE</scope>
</reference>
<evidence type="ECO:0000313" key="3">
    <source>
        <dbReference type="Proteomes" id="UP001151760"/>
    </source>
</evidence>
<dbReference type="EMBL" id="BQNB010021443">
    <property type="protein sequence ID" value="GJU06455.1"/>
    <property type="molecule type" value="Genomic_DNA"/>
</dbReference>
<feature type="region of interest" description="Disordered" evidence="1">
    <location>
        <begin position="45"/>
        <end position="78"/>
    </location>
</feature>
<feature type="compositionally biased region" description="Basic and acidic residues" evidence="1">
    <location>
        <begin position="45"/>
        <end position="60"/>
    </location>
</feature>
<proteinExistence type="predicted"/>
<reference evidence="2" key="2">
    <citation type="submission" date="2022-01" db="EMBL/GenBank/DDBJ databases">
        <authorList>
            <person name="Yamashiro T."/>
            <person name="Shiraishi A."/>
            <person name="Satake H."/>
            <person name="Nakayama K."/>
        </authorList>
    </citation>
    <scope>NUCLEOTIDE SEQUENCE</scope>
</reference>
<organism evidence="2 3">
    <name type="scientific">Tanacetum coccineum</name>
    <dbReference type="NCBI Taxonomy" id="301880"/>
    <lineage>
        <taxon>Eukaryota</taxon>
        <taxon>Viridiplantae</taxon>
        <taxon>Streptophyta</taxon>
        <taxon>Embryophyta</taxon>
        <taxon>Tracheophyta</taxon>
        <taxon>Spermatophyta</taxon>
        <taxon>Magnoliopsida</taxon>
        <taxon>eudicotyledons</taxon>
        <taxon>Gunneridae</taxon>
        <taxon>Pentapetalae</taxon>
        <taxon>asterids</taxon>
        <taxon>campanulids</taxon>
        <taxon>Asterales</taxon>
        <taxon>Asteraceae</taxon>
        <taxon>Asteroideae</taxon>
        <taxon>Anthemideae</taxon>
        <taxon>Anthemidinae</taxon>
        <taxon>Tanacetum</taxon>
    </lineage>
</organism>
<accession>A0ABQ5J3H8</accession>
<keyword evidence="3" id="KW-1185">Reference proteome</keyword>
<sequence length="264" mass="31287">MSTYLKNMGGYKYNQLKSKSYDEIQKLFDNEMKRVNTFIPMDSEVVKSKEGTEESSKGTEDEFLESMSIKKDDDPEEEEMKKHMEIVQDEEEIAIDAIPLATKPPMIVEYKIVKEGQKGFYHLIRADGSSKRYSSMIRMLQGIDREDLETLWKLVKEKHGINRPVDEYERVLWGDLKVMFEPDIKSDVWRNLQGYKVTVWKLFDNCGVHFVRFRNLHIFMLVEKRYPLTPITISNMLNKKLQADRWNEMCYQLLKLMTKQEKGQ</sequence>
<evidence type="ECO:0000256" key="1">
    <source>
        <dbReference type="SAM" id="MobiDB-lite"/>
    </source>
</evidence>
<evidence type="ECO:0000313" key="2">
    <source>
        <dbReference type="EMBL" id="GJU06455.1"/>
    </source>
</evidence>
<feature type="compositionally biased region" description="Basic and acidic residues" evidence="1">
    <location>
        <begin position="68"/>
        <end position="78"/>
    </location>
</feature>
<protein>
    <submittedName>
        <fullName evidence="2">Uncharacterized protein</fullName>
    </submittedName>
</protein>
<comment type="caution">
    <text evidence="2">The sequence shown here is derived from an EMBL/GenBank/DDBJ whole genome shotgun (WGS) entry which is preliminary data.</text>
</comment>